<dbReference type="PANTHER" id="PTHR45733:SF10">
    <property type="entry name" value="FORMIN-LIKE PROTEIN 15A-RELATED"/>
    <property type="match status" value="1"/>
</dbReference>
<dbReference type="Gene3D" id="1.20.58.2220">
    <property type="entry name" value="Formin, FH2 domain"/>
    <property type="match status" value="1"/>
</dbReference>
<dbReference type="OrthoDB" id="1748916at2759"/>
<reference evidence="1 2" key="1">
    <citation type="journal article" date="2018" name="Mol. Plant">
        <title>The genome of Artemisia annua provides insight into the evolution of Asteraceae family and artemisinin biosynthesis.</title>
        <authorList>
            <person name="Shen Q."/>
            <person name="Zhang L."/>
            <person name="Liao Z."/>
            <person name="Wang S."/>
            <person name="Yan T."/>
            <person name="Shi P."/>
            <person name="Liu M."/>
            <person name="Fu X."/>
            <person name="Pan Q."/>
            <person name="Wang Y."/>
            <person name="Lv Z."/>
            <person name="Lu X."/>
            <person name="Zhang F."/>
            <person name="Jiang W."/>
            <person name="Ma Y."/>
            <person name="Chen M."/>
            <person name="Hao X."/>
            <person name="Li L."/>
            <person name="Tang Y."/>
            <person name="Lv G."/>
            <person name="Zhou Y."/>
            <person name="Sun X."/>
            <person name="Brodelius P.E."/>
            <person name="Rose J.K.C."/>
            <person name="Tang K."/>
        </authorList>
    </citation>
    <scope>NUCLEOTIDE SEQUENCE [LARGE SCALE GENOMIC DNA]</scope>
    <source>
        <strain evidence="2">cv. Huhao1</strain>
        <tissue evidence="1">Leaf</tissue>
    </source>
</reference>
<evidence type="ECO:0000313" key="1">
    <source>
        <dbReference type="EMBL" id="PWA57962.1"/>
    </source>
</evidence>
<sequence>MSRLWIRSLSLPEATDRLLEISEATQRSNVKLLQWNKVTRPLQGSLWEELQRPGEPQSAPDFDVLELEKLFSAVVPKKDTFAKKLELRQEGPVSFGAVLKPVKQ</sequence>
<keyword evidence="2" id="KW-1185">Reference proteome</keyword>
<dbReference type="Proteomes" id="UP000245207">
    <property type="component" value="Unassembled WGS sequence"/>
</dbReference>
<proteinExistence type="predicted"/>
<evidence type="ECO:0000313" key="2">
    <source>
        <dbReference type="Proteomes" id="UP000245207"/>
    </source>
</evidence>
<organism evidence="1 2">
    <name type="scientific">Artemisia annua</name>
    <name type="common">Sweet wormwood</name>
    <dbReference type="NCBI Taxonomy" id="35608"/>
    <lineage>
        <taxon>Eukaryota</taxon>
        <taxon>Viridiplantae</taxon>
        <taxon>Streptophyta</taxon>
        <taxon>Embryophyta</taxon>
        <taxon>Tracheophyta</taxon>
        <taxon>Spermatophyta</taxon>
        <taxon>Magnoliopsida</taxon>
        <taxon>eudicotyledons</taxon>
        <taxon>Gunneridae</taxon>
        <taxon>Pentapetalae</taxon>
        <taxon>asterids</taxon>
        <taxon>campanulids</taxon>
        <taxon>Asterales</taxon>
        <taxon>Asteraceae</taxon>
        <taxon>Asteroideae</taxon>
        <taxon>Anthemideae</taxon>
        <taxon>Artemisiinae</taxon>
        <taxon>Artemisia</taxon>
    </lineage>
</organism>
<name>A0A2U1M9R5_ARTAN</name>
<dbReference type="InterPro" id="IPR051144">
    <property type="entry name" value="Formin_homology_domain"/>
</dbReference>
<dbReference type="AlphaFoldDB" id="A0A2U1M9R5"/>
<dbReference type="EMBL" id="PKPP01006024">
    <property type="protein sequence ID" value="PWA57962.1"/>
    <property type="molecule type" value="Genomic_DNA"/>
</dbReference>
<dbReference type="PANTHER" id="PTHR45733">
    <property type="entry name" value="FORMIN-J"/>
    <property type="match status" value="1"/>
</dbReference>
<dbReference type="STRING" id="35608.A0A2U1M9R5"/>
<gene>
    <name evidence="1" type="ORF">CTI12_AA404410</name>
</gene>
<comment type="caution">
    <text evidence="1">The sequence shown here is derived from an EMBL/GenBank/DDBJ whole genome shotgun (WGS) entry which is preliminary data.</text>
</comment>
<protein>
    <submittedName>
        <fullName evidence="1">Actin-binding FH2</fullName>
    </submittedName>
</protein>
<dbReference type="InterPro" id="IPR042201">
    <property type="entry name" value="FH2_Formin_sf"/>
</dbReference>
<accession>A0A2U1M9R5</accession>